<reference evidence="3" key="1">
    <citation type="journal article" date="2014" name="Nat. Genet.">
        <title>A reference genome for common bean and genome-wide analysis of dual domestications.</title>
        <authorList>
            <person name="Schmutz J."/>
            <person name="McClean P.E."/>
            <person name="Mamidi S."/>
            <person name="Wu G.A."/>
            <person name="Cannon S.B."/>
            <person name="Grimwood J."/>
            <person name="Jenkins J."/>
            <person name="Shu S."/>
            <person name="Song Q."/>
            <person name="Chavarro C."/>
            <person name="Torres-Torres M."/>
            <person name="Geffroy V."/>
            <person name="Moghaddam S.M."/>
            <person name="Gao D."/>
            <person name="Abernathy B."/>
            <person name="Barry K."/>
            <person name="Blair M."/>
            <person name="Brick M.A."/>
            <person name="Chovatia M."/>
            <person name="Gepts P."/>
            <person name="Goodstein D.M."/>
            <person name="Gonzales M."/>
            <person name="Hellsten U."/>
            <person name="Hyten D.L."/>
            <person name="Jia G."/>
            <person name="Kelly J.D."/>
            <person name="Kudrna D."/>
            <person name="Lee R."/>
            <person name="Richard M.M."/>
            <person name="Miklas P.N."/>
            <person name="Osorno J.M."/>
            <person name="Rodrigues J."/>
            <person name="Thareau V."/>
            <person name="Urrea C.A."/>
            <person name="Wang M."/>
            <person name="Yu Y."/>
            <person name="Zhang M."/>
            <person name="Wing R.A."/>
            <person name="Cregan P.B."/>
            <person name="Rokhsar D.S."/>
            <person name="Jackson S.A."/>
        </authorList>
    </citation>
    <scope>NUCLEOTIDE SEQUENCE [LARGE SCALE GENOMIC DNA]</scope>
    <source>
        <strain evidence="3">cv. G19833</strain>
    </source>
</reference>
<dbReference type="PANTHER" id="PTHR31286">
    <property type="entry name" value="GLYCINE-RICH CELL WALL STRUCTURAL PROTEIN 1.8-LIKE"/>
    <property type="match status" value="1"/>
</dbReference>
<name>V7AY32_PHAVU</name>
<proteinExistence type="predicted"/>
<protein>
    <submittedName>
        <fullName evidence="2">Uncharacterized protein</fullName>
    </submittedName>
</protein>
<accession>V7AY32</accession>
<dbReference type="PANTHER" id="PTHR31286:SF176">
    <property type="entry name" value="DUF4283 DOMAIN PROTEIN"/>
    <property type="match status" value="1"/>
</dbReference>
<dbReference type="eggNOG" id="KOG1075">
    <property type="taxonomic scope" value="Eukaryota"/>
</dbReference>
<evidence type="ECO:0000313" key="2">
    <source>
        <dbReference type="EMBL" id="ESW10180.1"/>
    </source>
</evidence>
<dbReference type="OMA" id="CIGHANE"/>
<evidence type="ECO:0000313" key="3">
    <source>
        <dbReference type="Proteomes" id="UP000000226"/>
    </source>
</evidence>
<dbReference type="Gramene" id="ESW10180">
    <property type="protein sequence ID" value="ESW10180"/>
    <property type="gene ID" value="PHAVU_009G187600g"/>
</dbReference>
<dbReference type="Proteomes" id="UP000000226">
    <property type="component" value="Chromosome 9"/>
</dbReference>
<gene>
    <name evidence="2" type="ORF">PHAVU_009G187600g</name>
</gene>
<feature type="region of interest" description="Disordered" evidence="1">
    <location>
        <begin position="192"/>
        <end position="218"/>
    </location>
</feature>
<dbReference type="OrthoDB" id="1750937at2759"/>
<dbReference type="InterPro" id="IPR040256">
    <property type="entry name" value="At4g02000-like"/>
</dbReference>
<organism evidence="2 3">
    <name type="scientific">Phaseolus vulgaris</name>
    <name type="common">Kidney bean</name>
    <name type="synonym">French bean</name>
    <dbReference type="NCBI Taxonomy" id="3885"/>
    <lineage>
        <taxon>Eukaryota</taxon>
        <taxon>Viridiplantae</taxon>
        <taxon>Streptophyta</taxon>
        <taxon>Embryophyta</taxon>
        <taxon>Tracheophyta</taxon>
        <taxon>Spermatophyta</taxon>
        <taxon>Magnoliopsida</taxon>
        <taxon>eudicotyledons</taxon>
        <taxon>Gunneridae</taxon>
        <taxon>Pentapetalae</taxon>
        <taxon>rosids</taxon>
        <taxon>fabids</taxon>
        <taxon>Fabales</taxon>
        <taxon>Fabaceae</taxon>
        <taxon>Papilionoideae</taxon>
        <taxon>50 kb inversion clade</taxon>
        <taxon>NPAAA clade</taxon>
        <taxon>indigoferoid/millettioid clade</taxon>
        <taxon>Phaseoleae</taxon>
        <taxon>Phaseolus</taxon>
    </lineage>
</organism>
<dbReference type="EMBL" id="CM002296">
    <property type="protein sequence ID" value="ESW10180.1"/>
    <property type="molecule type" value="Genomic_DNA"/>
</dbReference>
<sequence length="218" mass="24707">MPGQRKTFAQALGNTCDIPLSQLPTPCIKGDMIVVWIDEADYLAALGSWKAIPLGKGFYEFEFSSLEVMRWAPWMGSLKLSPGFLRLPGLESIILPLEYWKPRAIFSIIRGLGIPLSLDEHTMRKNRGMLARVLVDIDLLSPLPDHLLVERPNFAFVVDVEYEWLPSFFSHRKMIGHELAQCRVIHDQGHVLGPQHKPSLKTTSDERKHGRTTVPKIT</sequence>
<dbReference type="AlphaFoldDB" id="V7AY32"/>
<keyword evidence="3" id="KW-1185">Reference proteome</keyword>
<evidence type="ECO:0000256" key="1">
    <source>
        <dbReference type="SAM" id="MobiDB-lite"/>
    </source>
</evidence>